<organism evidence="2 3">
    <name type="scientific">Patellaria atrata CBS 101060</name>
    <dbReference type="NCBI Taxonomy" id="1346257"/>
    <lineage>
        <taxon>Eukaryota</taxon>
        <taxon>Fungi</taxon>
        <taxon>Dikarya</taxon>
        <taxon>Ascomycota</taxon>
        <taxon>Pezizomycotina</taxon>
        <taxon>Dothideomycetes</taxon>
        <taxon>Dothideomycetes incertae sedis</taxon>
        <taxon>Patellariales</taxon>
        <taxon>Patellariaceae</taxon>
        <taxon>Patellaria</taxon>
    </lineage>
</organism>
<keyword evidence="3" id="KW-1185">Reference proteome</keyword>
<dbReference type="EMBL" id="MU006097">
    <property type="protein sequence ID" value="KAF2838088.1"/>
    <property type="molecule type" value="Genomic_DNA"/>
</dbReference>
<evidence type="ECO:0000256" key="1">
    <source>
        <dbReference type="SAM" id="MobiDB-lite"/>
    </source>
</evidence>
<dbReference type="PANTHER" id="PTHR21166:SF2">
    <property type="entry name" value="CELL DIVISION CONTROL PROTEIN 24 OB DOMAIN-CONTAINING PROTEIN-RELATED"/>
    <property type="match status" value="1"/>
</dbReference>
<comment type="caution">
    <text evidence="2">The sequence shown here is derived from an EMBL/GenBank/DDBJ whole genome shotgun (WGS) entry which is preliminary data.</text>
</comment>
<dbReference type="GO" id="GO:0008310">
    <property type="term" value="F:single-stranded DNA 3'-5' DNA exonuclease activity"/>
    <property type="evidence" value="ECO:0007669"/>
    <property type="project" value="TreeGrafter"/>
</dbReference>
<dbReference type="Proteomes" id="UP000799429">
    <property type="component" value="Unassembled WGS sequence"/>
</dbReference>
<proteinExistence type="predicted"/>
<dbReference type="GO" id="GO:0003697">
    <property type="term" value="F:single-stranded DNA binding"/>
    <property type="evidence" value="ECO:0007669"/>
    <property type="project" value="TreeGrafter"/>
</dbReference>
<evidence type="ECO:0000313" key="2">
    <source>
        <dbReference type="EMBL" id="KAF2838088.1"/>
    </source>
</evidence>
<dbReference type="GO" id="GO:0000712">
    <property type="term" value="P:resolution of meiotic recombination intermediates"/>
    <property type="evidence" value="ECO:0007669"/>
    <property type="project" value="TreeGrafter"/>
</dbReference>
<name>A0A9P4S8L7_9PEZI</name>
<dbReference type="InterPro" id="IPR012340">
    <property type="entry name" value="NA-bd_OB-fold"/>
</dbReference>
<accession>A0A9P4S8L7</accession>
<dbReference type="AlphaFoldDB" id="A0A9P4S8L7"/>
<evidence type="ECO:0008006" key="4">
    <source>
        <dbReference type="Google" id="ProtNLM"/>
    </source>
</evidence>
<protein>
    <recommendedName>
        <fullName evidence="4">Nucleic acid-binding protein</fullName>
    </recommendedName>
</protein>
<reference evidence="2" key="1">
    <citation type="journal article" date="2020" name="Stud. Mycol.">
        <title>101 Dothideomycetes genomes: a test case for predicting lifestyles and emergence of pathogens.</title>
        <authorList>
            <person name="Haridas S."/>
            <person name="Albert R."/>
            <person name="Binder M."/>
            <person name="Bloem J."/>
            <person name="Labutti K."/>
            <person name="Salamov A."/>
            <person name="Andreopoulos B."/>
            <person name="Baker S."/>
            <person name="Barry K."/>
            <person name="Bills G."/>
            <person name="Bluhm B."/>
            <person name="Cannon C."/>
            <person name="Castanera R."/>
            <person name="Culley D."/>
            <person name="Daum C."/>
            <person name="Ezra D."/>
            <person name="Gonzalez J."/>
            <person name="Henrissat B."/>
            <person name="Kuo A."/>
            <person name="Liang C."/>
            <person name="Lipzen A."/>
            <person name="Lutzoni F."/>
            <person name="Magnuson J."/>
            <person name="Mondo S."/>
            <person name="Nolan M."/>
            <person name="Ohm R."/>
            <person name="Pangilinan J."/>
            <person name="Park H.-J."/>
            <person name="Ramirez L."/>
            <person name="Alfaro M."/>
            <person name="Sun H."/>
            <person name="Tritt A."/>
            <person name="Yoshinaga Y."/>
            <person name="Zwiers L.-H."/>
            <person name="Turgeon B."/>
            <person name="Goodwin S."/>
            <person name="Spatafora J."/>
            <person name="Crous P."/>
            <person name="Grigoriev I."/>
        </authorList>
    </citation>
    <scope>NUCLEOTIDE SEQUENCE</scope>
    <source>
        <strain evidence="2">CBS 101060</strain>
    </source>
</reference>
<sequence length="489" mass="54028">MPPQFPSIQSFFQSTKSSSPPQKTIKSTSAQVGDGFTTEEVNAILSPSVNQFWTPPKEYEELEISALQTGPRCVTFMGRVVNLFDQTSSSKMAQAAKGCIKLMVRDDTGATMVKLWYANMQYQLRLGHLVTIWTPHISNSEAGSLALPTAPLYTSIFPERDRCCHIMIHENSDDGILCKTPLGYRDGHELTGLMTLNNFIQGGYDVSDSRILVCVKSIGARKKLNNKKGTTLELVNVIVFDDTAEATLTLWGSAVNSVSPWQVSSTVLLISNPGWRIERRAWISLTANTYVDLDPSMTDAEWLRAFAQRLTKRDHINPPFPEGAFDIEAAKTSPIRVLYTLAEVDEFIRAAPGETFTGYLSTIIMELNIMSLHRRNMLMCTECCGVPLYANATTATCKQCERPVPLSTNPRLLGPLVDETATTAAGKLILSPTAWAQLLGRSPEQLVNSSAEVLRYLEARLLFLRVTVCFAWVGGAEGMGRLCVWGVRV</sequence>
<dbReference type="SUPFAM" id="SSF50249">
    <property type="entry name" value="Nucleic acid-binding proteins"/>
    <property type="match status" value="1"/>
</dbReference>
<dbReference type="Gene3D" id="2.40.50.140">
    <property type="entry name" value="Nucleic acid-binding proteins"/>
    <property type="match status" value="1"/>
</dbReference>
<dbReference type="OrthoDB" id="3248508at2759"/>
<gene>
    <name evidence="2" type="ORF">M501DRAFT_992963</name>
</gene>
<evidence type="ECO:0000313" key="3">
    <source>
        <dbReference type="Proteomes" id="UP000799429"/>
    </source>
</evidence>
<feature type="region of interest" description="Disordered" evidence="1">
    <location>
        <begin position="1"/>
        <end position="32"/>
    </location>
</feature>
<dbReference type="PANTHER" id="PTHR21166">
    <property type="entry name" value="CELL DIVISION CONTROL PROTEIN 24 OB DOMAIN-CONTAINING PROTEIN-RELATED"/>
    <property type="match status" value="1"/>
</dbReference>
<dbReference type="InterPro" id="IPR052469">
    <property type="entry name" value="MEIOB"/>
</dbReference>
<feature type="compositionally biased region" description="Polar residues" evidence="1">
    <location>
        <begin position="1"/>
        <end position="31"/>
    </location>
</feature>